<dbReference type="Proteomes" id="UP000585474">
    <property type="component" value="Unassembled WGS sequence"/>
</dbReference>
<dbReference type="GO" id="GO:0016020">
    <property type="term" value="C:membrane"/>
    <property type="evidence" value="ECO:0007669"/>
    <property type="project" value="UniProtKB-SubCell"/>
</dbReference>
<dbReference type="InterPro" id="IPR044610">
    <property type="entry name" value="GLCAT14A/B/C"/>
</dbReference>
<evidence type="ECO:0000313" key="6">
    <source>
        <dbReference type="EMBL" id="GFZ09385.1"/>
    </source>
</evidence>
<keyword evidence="4" id="KW-0472">Membrane</keyword>
<reference evidence="6 7" key="1">
    <citation type="submission" date="2019-07" db="EMBL/GenBank/DDBJ databases">
        <title>De Novo Assembly of kiwifruit Actinidia rufa.</title>
        <authorList>
            <person name="Sugita-Konishi S."/>
            <person name="Sato K."/>
            <person name="Mori E."/>
            <person name="Abe Y."/>
            <person name="Kisaki G."/>
            <person name="Hamano K."/>
            <person name="Suezawa K."/>
            <person name="Otani M."/>
            <person name="Fukuda T."/>
            <person name="Manabe T."/>
            <person name="Gomi K."/>
            <person name="Tabuchi M."/>
            <person name="Akimitsu K."/>
            <person name="Kataoka I."/>
        </authorList>
    </citation>
    <scope>NUCLEOTIDE SEQUENCE [LARGE SCALE GENOMIC DNA]</scope>
    <source>
        <strain evidence="7">cv. Fuchu</strain>
    </source>
</reference>
<sequence length="173" mass="19053">MPKSGNPYPVTFAYLISASKGDVQRLTRVLRALYHPGNYYLIHVDYDAPESEHLEIAKFVSSEAVLGRWLEGLTRRSSVQMLPQTVTARVEDIANAELPSSGKLGVLTTLKLGWKTITCGITKGCQGTEGHRWVSRDMAGLVIYSLTQRATSISARRAAVYRATRFPPPSSLS</sequence>
<keyword evidence="2 6" id="KW-0328">Glycosyltransferase</keyword>
<comment type="caution">
    <text evidence="6">The sequence shown here is derived from an EMBL/GenBank/DDBJ whole genome shotgun (WGS) entry which is preliminary data.</text>
</comment>
<comment type="subcellular location">
    <subcellularLocation>
        <location evidence="1">Membrane</location>
        <topology evidence="1">Single-pass type II membrane protein</topology>
    </subcellularLocation>
</comment>
<evidence type="ECO:0000256" key="4">
    <source>
        <dbReference type="ARBA" id="ARBA00023136"/>
    </source>
</evidence>
<dbReference type="EMBL" id="BJWL01000020">
    <property type="protein sequence ID" value="GFZ09385.1"/>
    <property type="molecule type" value="Genomic_DNA"/>
</dbReference>
<accession>A0A7J0GF35</accession>
<dbReference type="PANTHER" id="PTHR45719:SF4">
    <property type="entry name" value="CORE-2_I-BRANCHING BETA-1,6-N-ACETYLGLUCOSAMINYLTRANSFERASE FAMILY PROTEIN"/>
    <property type="match status" value="1"/>
</dbReference>
<evidence type="ECO:0000256" key="5">
    <source>
        <dbReference type="ARBA" id="ARBA00023180"/>
    </source>
</evidence>
<dbReference type="Pfam" id="PF02485">
    <property type="entry name" value="Branch"/>
    <property type="match status" value="1"/>
</dbReference>
<dbReference type="PANTHER" id="PTHR45719">
    <property type="entry name" value="GLYCOSYLTRANSFERASE"/>
    <property type="match status" value="1"/>
</dbReference>
<evidence type="ECO:0000256" key="2">
    <source>
        <dbReference type="ARBA" id="ARBA00022676"/>
    </source>
</evidence>
<proteinExistence type="predicted"/>
<keyword evidence="7" id="KW-1185">Reference proteome</keyword>
<organism evidence="6 7">
    <name type="scientific">Actinidia rufa</name>
    <dbReference type="NCBI Taxonomy" id="165716"/>
    <lineage>
        <taxon>Eukaryota</taxon>
        <taxon>Viridiplantae</taxon>
        <taxon>Streptophyta</taxon>
        <taxon>Embryophyta</taxon>
        <taxon>Tracheophyta</taxon>
        <taxon>Spermatophyta</taxon>
        <taxon>Magnoliopsida</taxon>
        <taxon>eudicotyledons</taxon>
        <taxon>Gunneridae</taxon>
        <taxon>Pentapetalae</taxon>
        <taxon>asterids</taxon>
        <taxon>Ericales</taxon>
        <taxon>Actinidiaceae</taxon>
        <taxon>Actinidia</taxon>
    </lineage>
</organism>
<gene>
    <name evidence="6" type="ORF">Acr_20g0011930</name>
</gene>
<evidence type="ECO:0000256" key="3">
    <source>
        <dbReference type="ARBA" id="ARBA00022679"/>
    </source>
</evidence>
<protein>
    <submittedName>
        <fullName evidence="6">Core-2/I-branching beta-1,6-N-acetylglucosaminyltransferase family protein</fullName>
    </submittedName>
</protein>
<dbReference type="AlphaFoldDB" id="A0A7J0GF35"/>
<name>A0A7J0GF35_9ERIC</name>
<evidence type="ECO:0000256" key="1">
    <source>
        <dbReference type="ARBA" id="ARBA00004606"/>
    </source>
</evidence>
<dbReference type="GO" id="GO:0015020">
    <property type="term" value="F:glucuronosyltransferase activity"/>
    <property type="evidence" value="ECO:0007669"/>
    <property type="project" value="InterPro"/>
</dbReference>
<keyword evidence="3 6" id="KW-0808">Transferase</keyword>
<dbReference type="InterPro" id="IPR003406">
    <property type="entry name" value="Glyco_trans_14"/>
</dbReference>
<keyword evidence="5" id="KW-0325">Glycoprotein</keyword>
<evidence type="ECO:0000313" key="7">
    <source>
        <dbReference type="Proteomes" id="UP000585474"/>
    </source>
</evidence>
<dbReference type="OrthoDB" id="2019572at2759"/>